<dbReference type="InterPro" id="IPR025875">
    <property type="entry name" value="Leu-rich_rpt_4"/>
</dbReference>
<accession>A0A0R1GZE6</accession>
<keyword evidence="4 8" id="KW-0732">Signal</keyword>
<dbReference type="GO" id="GO:0005737">
    <property type="term" value="C:cytoplasm"/>
    <property type="evidence" value="ECO:0007669"/>
    <property type="project" value="TreeGrafter"/>
</dbReference>
<dbReference type="AlphaFoldDB" id="A0A0R1GZE6"/>
<proteinExistence type="predicted"/>
<feature type="region of interest" description="Disordered" evidence="7">
    <location>
        <begin position="30"/>
        <end position="148"/>
    </location>
</feature>
<keyword evidence="11" id="KW-1185">Reference proteome</keyword>
<evidence type="ECO:0000313" key="10">
    <source>
        <dbReference type="EMBL" id="KRK39567.1"/>
    </source>
</evidence>
<dbReference type="InterPro" id="IPR009459">
    <property type="entry name" value="MucBP_dom"/>
</dbReference>
<dbReference type="PANTHER" id="PTHR48051:SF1">
    <property type="entry name" value="RAS SUPPRESSOR PROTEIN 1"/>
    <property type="match status" value="1"/>
</dbReference>
<evidence type="ECO:0000313" key="11">
    <source>
        <dbReference type="Proteomes" id="UP000051176"/>
    </source>
</evidence>
<feature type="compositionally biased region" description="Low complexity" evidence="7">
    <location>
        <begin position="138"/>
        <end position="148"/>
    </location>
</feature>
<evidence type="ECO:0000256" key="1">
    <source>
        <dbReference type="ARBA" id="ARBA00022512"/>
    </source>
</evidence>
<evidence type="ECO:0000256" key="4">
    <source>
        <dbReference type="ARBA" id="ARBA00022729"/>
    </source>
</evidence>
<protein>
    <submittedName>
        <fullName evidence="10">Mucus-binding protein, lpxtg-motif cell wall anchor</fullName>
    </submittedName>
</protein>
<dbReference type="PANTHER" id="PTHR48051">
    <property type="match status" value="1"/>
</dbReference>
<feature type="signal peptide" evidence="8">
    <location>
        <begin position="1"/>
        <end position="21"/>
    </location>
</feature>
<dbReference type="InterPro" id="IPR050216">
    <property type="entry name" value="LRR_domain-containing"/>
</dbReference>
<dbReference type="PROSITE" id="PS51450">
    <property type="entry name" value="LRR"/>
    <property type="match status" value="1"/>
</dbReference>
<evidence type="ECO:0000256" key="8">
    <source>
        <dbReference type="SAM" id="SignalP"/>
    </source>
</evidence>
<keyword evidence="2" id="KW-0964">Secreted</keyword>
<evidence type="ECO:0000256" key="5">
    <source>
        <dbReference type="ARBA" id="ARBA00022737"/>
    </source>
</evidence>
<dbReference type="InterPro" id="IPR001611">
    <property type="entry name" value="Leu-rich_rpt"/>
</dbReference>
<evidence type="ECO:0000256" key="6">
    <source>
        <dbReference type="ARBA" id="ARBA00023088"/>
    </source>
</evidence>
<dbReference type="Proteomes" id="UP000051176">
    <property type="component" value="Unassembled WGS sequence"/>
</dbReference>
<dbReference type="eggNOG" id="COG4886">
    <property type="taxonomic scope" value="Bacteria"/>
</dbReference>
<dbReference type="EMBL" id="AZCZ01000002">
    <property type="protein sequence ID" value="KRK39567.1"/>
    <property type="molecule type" value="Genomic_DNA"/>
</dbReference>
<keyword evidence="1" id="KW-0134">Cell wall</keyword>
<keyword evidence="3" id="KW-0433">Leucine-rich repeat</keyword>
<feature type="compositionally biased region" description="Pro residues" evidence="7">
    <location>
        <begin position="66"/>
        <end position="87"/>
    </location>
</feature>
<dbReference type="Gene3D" id="3.10.20.320">
    <property type="entry name" value="Putative peptidoglycan bound protein (lpxtg motif)"/>
    <property type="match status" value="2"/>
</dbReference>
<evidence type="ECO:0000256" key="3">
    <source>
        <dbReference type="ARBA" id="ARBA00022614"/>
    </source>
</evidence>
<dbReference type="Pfam" id="PF19258">
    <property type="entry name" value="KxYKxGKxW_sig"/>
    <property type="match status" value="1"/>
</dbReference>
<dbReference type="NCBIfam" id="TIGR01167">
    <property type="entry name" value="LPXTG_anchor"/>
    <property type="match status" value="1"/>
</dbReference>
<dbReference type="NCBIfam" id="TIGR03715">
    <property type="entry name" value="KxYKxGKxW"/>
    <property type="match status" value="1"/>
</dbReference>
<keyword evidence="5" id="KW-0677">Repeat</keyword>
<keyword evidence="6" id="KW-0572">Peptidoglycan-anchor</keyword>
<feature type="domain" description="Gram-positive cocci surface proteins LPxTG" evidence="9">
    <location>
        <begin position="709"/>
        <end position="741"/>
    </location>
</feature>
<comment type="caution">
    <text evidence="10">The sequence shown here is derived from an EMBL/GenBank/DDBJ whole genome shotgun (WGS) entry which is preliminary data.</text>
</comment>
<dbReference type="Pfam" id="PF06458">
    <property type="entry name" value="MucBP"/>
    <property type="match status" value="2"/>
</dbReference>
<dbReference type="InterPro" id="IPR022263">
    <property type="entry name" value="KxYKxGKxW"/>
</dbReference>
<name>A0A0R1GZE6_9LACO</name>
<feature type="compositionally biased region" description="Pro residues" evidence="7">
    <location>
        <begin position="49"/>
        <end position="60"/>
    </location>
</feature>
<evidence type="ECO:0000259" key="9">
    <source>
        <dbReference type="PROSITE" id="PS50847"/>
    </source>
</evidence>
<dbReference type="InterPro" id="IPR019931">
    <property type="entry name" value="LPXTG_anchor"/>
</dbReference>
<reference evidence="10 11" key="1">
    <citation type="journal article" date="2015" name="Genome Announc.">
        <title>Expanding the biotechnology potential of lactobacilli through comparative genomics of 213 strains and associated genera.</title>
        <authorList>
            <person name="Sun Z."/>
            <person name="Harris H.M."/>
            <person name="McCann A."/>
            <person name="Guo C."/>
            <person name="Argimon S."/>
            <person name="Zhang W."/>
            <person name="Yang X."/>
            <person name="Jeffery I.B."/>
            <person name="Cooney J.C."/>
            <person name="Kagawa T.F."/>
            <person name="Liu W."/>
            <person name="Song Y."/>
            <person name="Salvetti E."/>
            <person name="Wrobel A."/>
            <person name="Rasinkangas P."/>
            <person name="Parkhill J."/>
            <person name="Rea M.C."/>
            <person name="O'Sullivan O."/>
            <person name="Ritari J."/>
            <person name="Douillard F.P."/>
            <person name="Paul Ross R."/>
            <person name="Yang R."/>
            <person name="Briner A.E."/>
            <person name="Felis G.E."/>
            <person name="de Vos W.M."/>
            <person name="Barrangou R."/>
            <person name="Klaenhammer T.R."/>
            <person name="Caufield P.W."/>
            <person name="Cui Y."/>
            <person name="Zhang H."/>
            <person name="O'Toole P.W."/>
        </authorList>
    </citation>
    <scope>NUCLEOTIDE SEQUENCE [LARGE SCALE GENOMIC DNA]</scope>
    <source>
        <strain evidence="10 11">ATCC 53295</strain>
    </source>
</reference>
<dbReference type="SUPFAM" id="SSF52047">
    <property type="entry name" value="RNI-like"/>
    <property type="match status" value="1"/>
</dbReference>
<dbReference type="STRING" id="357278.IV61_GL001683"/>
<dbReference type="PATRIC" id="fig|1267003.4.peg.790"/>
<evidence type="ECO:0000256" key="2">
    <source>
        <dbReference type="ARBA" id="ARBA00022525"/>
    </source>
</evidence>
<evidence type="ECO:0000256" key="7">
    <source>
        <dbReference type="SAM" id="MobiDB-lite"/>
    </source>
</evidence>
<dbReference type="InterPro" id="IPR032675">
    <property type="entry name" value="LRR_dom_sf"/>
</dbReference>
<feature type="compositionally biased region" description="Low complexity" evidence="7">
    <location>
        <begin position="30"/>
        <end position="48"/>
    </location>
</feature>
<gene>
    <name evidence="10" type="ORF">FD07_GL000742</name>
</gene>
<feature type="chain" id="PRO_5039111358" evidence="8">
    <location>
        <begin position="22"/>
        <end position="741"/>
    </location>
</feature>
<dbReference type="PROSITE" id="PS50847">
    <property type="entry name" value="GRAM_POS_ANCHORING"/>
    <property type="match status" value="1"/>
</dbReference>
<dbReference type="Gene3D" id="3.80.10.10">
    <property type="entry name" value="Ribonuclease Inhibitor"/>
    <property type="match status" value="1"/>
</dbReference>
<dbReference type="Pfam" id="PF12799">
    <property type="entry name" value="LRR_4"/>
    <property type="match status" value="1"/>
</dbReference>
<organism evidence="10 11">
    <name type="scientific">Levilactobacillus parabrevis ATCC 53295</name>
    <dbReference type="NCBI Taxonomy" id="1267003"/>
    <lineage>
        <taxon>Bacteria</taxon>
        <taxon>Bacillati</taxon>
        <taxon>Bacillota</taxon>
        <taxon>Bacilli</taxon>
        <taxon>Lactobacillales</taxon>
        <taxon>Lactobacillaceae</taxon>
        <taxon>Levilactobacillus</taxon>
    </lineage>
</organism>
<sequence>MYKSGKSWVFAGIVSAGLVFAFGGTVAQADTTNTATDPTTTTEEKAPTPVAPTVPTPAAPVAPNTPTAPKPVPADGPTEPTTPPAPTNQPAEPKSSEEPANPAGDPSVTESPAVHKPAKRLQAPTPHQNEPTPPTNPAPASTAPTAPVTPVATAAPLSAPVNESIDVWMPNKILQKMVAKAMGIDVSQITKDNIATGLTSLATAHTIDSTVYIDGQTPFSLEGLQYATGLTSLDLSYDNGIDYMNLQTLPTGSGAYGDIVDLTPLASLTNLTTLNVSRNKIVNLKPLEGLKKLTTLNVMYNWIGDFSMLDAKQIASLKISHQNFVVDYAQQKFVDQTTHAITVAPLIQLPQNYNATLARPFLINSENFKLVETQLQQIHVAGNPFQGHQIFSLYYSGMTSDDYTVNTDGSIQFTNIKPQSTYYYGGTYGEYADSVGVATPGNHKFYLRADLTSSRMDNFTVLIPYDNAEKAAAITVQYRDEADDTATIKSDLSFGTDKMTGDPYALTPDQLAVDGYTYDDVRNQSAAITGTLSNQAQTITLYYTKNATKPVTPPVVTPPVTPTSTVTVTVHYQDNQGNSLLPDALLTGQSGTAYQVKTPVIKGYQLDSASNPTGTFGPADQTVTVTYHKVTSGGDGATITPGINKVKQQPDMVTPAKPTQQDLTTHSGNAAKVATVASHPQRLTTPVRTATRVATNQATPLDKQAKTVLPQTNEHRTSPLIGLGLLLASLIGITTRFRKRN</sequence>